<evidence type="ECO:0000313" key="1">
    <source>
        <dbReference type="EMBL" id="GFF37909.1"/>
    </source>
</evidence>
<dbReference type="AlphaFoldDB" id="A0A8H3RSA8"/>
<organism evidence="1 2">
    <name type="scientific">Aspergillus udagawae</name>
    <dbReference type="NCBI Taxonomy" id="91492"/>
    <lineage>
        <taxon>Eukaryota</taxon>
        <taxon>Fungi</taxon>
        <taxon>Dikarya</taxon>
        <taxon>Ascomycota</taxon>
        <taxon>Pezizomycotina</taxon>
        <taxon>Eurotiomycetes</taxon>
        <taxon>Eurotiomycetidae</taxon>
        <taxon>Eurotiales</taxon>
        <taxon>Aspergillaceae</taxon>
        <taxon>Aspergillus</taxon>
        <taxon>Aspergillus subgen. Fumigati</taxon>
    </lineage>
</organism>
<sequence>MDVSNISRRMIGFLLQKPKKWTSEHIRTLNVEEKGTISAAEMVGQKNLPDEGDQGVFLNDLEYHVFMEPTREDIFRTRYDQFSHPENAFSAVFYEISGLTYLIPENHEPNSIPLSSILFWMIVACYGLGVIWKQSGPLQFHLPLFKIKGNLKCPGAIGRLHKGENEEFSPLIIYNFMKGSTEENKIKGEVPYGLFLIFAAFNKDSDRGEYASFVINMRHTSLTSLQITKLVASGSYLQALCQGKPLVEHLKIYRSQEFDLVEPEGRKAFLVMFVGVVNYVMKSPEGSESKTPFLRSQESTR</sequence>
<comment type="caution">
    <text evidence="1">The sequence shown here is derived from an EMBL/GenBank/DDBJ whole genome shotgun (WGS) entry which is preliminary data.</text>
</comment>
<protein>
    <submittedName>
        <fullName evidence="1">Uncharacterized protein</fullName>
    </submittedName>
</protein>
<gene>
    <name evidence="1" type="ORF">IFM46972_05369</name>
</gene>
<accession>A0A8H3RSA8</accession>
<evidence type="ECO:0000313" key="2">
    <source>
        <dbReference type="Proteomes" id="UP000465221"/>
    </source>
</evidence>
<name>A0A8H3RSA8_9EURO</name>
<reference evidence="1 2" key="1">
    <citation type="submission" date="2020-01" db="EMBL/GenBank/DDBJ databases">
        <title>Draft genome sequence of Aspergillus udagawae IFM 46972.</title>
        <authorList>
            <person name="Takahashi H."/>
            <person name="Yaguchi T."/>
        </authorList>
    </citation>
    <scope>NUCLEOTIDE SEQUENCE [LARGE SCALE GENOMIC DNA]</scope>
    <source>
        <strain evidence="1 2">IFM 46972</strain>
    </source>
</reference>
<dbReference type="Proteomes" id="UP000465221">
    <property type="component" value="Unassembled WGS sequence"/>
</dbReference>
<proteinExistence type="predicted"/>
<dbReference type="EMBL" id="BLKC01000033">
    <property type="protein sequence ID" value="GFF37909.1"/>
    <property type="molecule type" value="Genomic_DNA"/>
</dbReference>